<dbReference type="OrthoDB" id="9816309at2"/>
<dbReference type="InterPro" id="IPR022641">
    <property type="entry name" value="CheR_N"/>
</dbReference>
<dbReference type="InterPro" id="IPR050903">
    <property type="entry name" value="Bact_Chemotaxis_MeTrfase"/>
</dbReference>
<feature type="binding site" evidence="6">
    <location>
        <position position="78"/>
    </location>
    <ligand>
        <name>S-adenosyl-L-methionine</name>
        <dbReference type="ChEBI" id="CHEBI:59789"/>
    </ligand>
</feature>
<evidence type="ECO:0000256" key="6">
    <source>
        <dbReference type="PIRSR" id="PIRSR000410-1"/>
    </source>
</evidence>
<evidence type="ECO:0000256" key="1">
    <source>
        <dbReference type="ARBA" id="ARBA00001541"/>
    </source>
</evidence>
<evidence type="ECO:0000256" key="5">
    <source>
        <dbReference type="PIRNR" id="PIRNR000410"/>
    </source>
</evidence>
<comment type="function">
    <text evidence="5">Methylation of the membrane-bound methyl-accepting chemotaxis proteins (MCP) to form gamma-glutamyl methyl ester residues in MCP.</text>
</comment>
<reference evidence="8 9" key="1">
    <citation type="submission" date="2016-11" db="EMBL/GenBank/DDBJ databases">
        <authorList>
            <person name="Jaros S."/>
            <person name="Januszkiewicz K."/>
            <person name="Wedrychowicz H."/>
        </authorList>
    </citation>
    <scope>NUCLEOTIDE SEQUENCE [LARGE SCALE GENOMIC DNA]</scope>
    <source>
        <strain evidence="8 9">DSM 100565</strain>
    </source>
</reference>
<dbReference type="PANTHER" id="PTHR24422:SF26">
    <property type="entry name" value="CHEMOTAXIS PROTEIN METHYLTRANSFERASE"/>
    <property type="match status" value="1"/>
</dbReference>
<feature type="binding site" evidence="6">
    <location>
        <position position="122"/>
    </location>
    <ligand>
        <name>S-adenosyl-L-methionine</name>
        <dbReference type="ChEBI" id="CHEBI:59789"/>
    </ligand>
</feature>
<evidence type="ECO:0000256" key="4">
    <source>
        <dbReference type="ARBA" id="ARBA00022691"/>
    </source>
</evidence>
<dbReference type="Proteomes" id="UP000184292">
    <property type="component" value="Unassembled WGS sequence"/>
</dbReference>
<keyword evidence="9" id="KW-1185">Reference proteome</keyword>
<dbReference type="Gene3D" id="3.40.50.150">
    <property type="entry name" value="Vaccinia Virus protein VP39"/>
    <property type="match status" value="1"/>
</dbReference>
<feature type="binding site" evidence="6">
    <location>
        <position position="82"/>
    </location>
    <ligand>
        <name>S-adenosyl-L-methionine</name>
        <dbReference type="ChEBI" id="CHEBI:59789"/>
    </ligand>
</feature>
<dbReference type="InterPro" id="IPR000780">
    <property type="entry name" value="CheR_MeTrfase"/>
</dbReference>
<dbReference type="InterPro" id="IPR036804">
    <property type="entry name" value="CheR_N_sf"/>
</dbReference>
<organism evidence="8 9">
    <name type="scientific">Wenxinia saemankumensis</name>
    <dbReference type="NCBI Taxonomy" id="1447782"/>
    <lineage>
        <taxon>Bacteria</taxon>
        <taxon>Pseudomonadati</taxon>
        <taxon>Pseudomonadota</taxon>
        <taxon>Alphaproteobacteria</taxon>
        <taxon>Rhodobacterales</taxon>
        <taxon>Roseobacteraceae</taxon>
        <taxon>Wenxinia</taxon>
    </lineage>
</organism>
<dbReference type="PIRSF" id="PIRSF000410">
    <property type="entry name" value="CheR"/>
    <property type="match status" value="1"/>
</dbReference>
<dbReference type="Pfam" id="PF03705">
    <property type="entry name" value="CheR_N"/>
    <property type="match status" value="1"/>
</dbReference>
<feature type="binding site" evidence="6">
    <location>
        <position position="148"/>
    </location>
    <ligand>
        <name>S-adenosyl-L-methionine</name>
        <dbReference type="ChEBI" id="CHEBI:59789"/>
    </ligand>
</feature>
<accession>A0A1M6DWI8</accession>
<keyword evidence="3 5" id="KW-0808">Transferase</keyword>
<dbReference type="InterPro" id="IPR022642">
    <property type="entry name" value="CheR_C"/>
</dbReference>
<keyword evidence="2 5" id="KW-0489">Methyltransferase</keyword>
<dbReference type="RefSeq" id="WP_073328091.1">
    <property type="nucleotide sequence ID" value="NZ_FQYO01000003.1"/>
</dbReference>
<dbReference type="AlphaFoldDB" id="A0A1M6DWI8"/>
<feature type="binding site" evidence="6">
    <location>
        <begin position="207"/>
        <end position="208"/>
    </location>
    <ligand>
        <name>S-adenosyl-L-methionine</name>
        <dbReference type="ChEBI" id="CHEBI:59789"/>
    </ligand>
</feature>
<feature type="binding site" evidence="6">
    <location>
        <begin position="225"/>
        <end position="226"/>
    </location>
    <ligand>
        <name>S-adenosyl-L-methionine</name>
        <dbReference type="ChEBI" id="CHEBI:59789"/>
    </ligand>
</feature>
<dbReference type="InterPro" id="IPR029063">
    <property type="entry name" value="SAM-dependent_MTases_sf"/>
</dbReference>
<evidence type="ECO:0000256" key="3">
    <source>
        <dbReference type="ARBA" id="ARBA00022679"/>
    </source>
</evidence>
<keyword evidence="4 5" id="KW-0949">S-adenosyl-L-methionine</keyword>
<sequence>MSQLTAPDLRGRLRSHIFRETGIRMPPDKDHLLASRLRRRLIDGGFRDLDGYLVHLFEGGGLSDEWPRIVDLVTTNKTDFFREPRHFDLLANRIVPEALARARPGARVRFRLWSAAASTGAEAYTAAMILADAAQEAPQLDWAILGTDISSAVLDQADRAIYTVEQLGPVPADIASRYIMRGRGVQGAGQGRIVPELRRRTRFAELNLIAPPYQVAQGLDVILLRNVLIYFDDRQQAEVIANVAGHLRDGGWLLVGHSESMVVQDGRLSQVAPAVFRKGEGR</sequence>
<dbReference type="Pfam" id="PF01739">
    <property type="entry name" value="CheR"/>
    <property type="match status" value="1"/>
</dbReference>
<dbReference type="EMBL" id="FQYO01000003">
    <property type="protein sequence ID" value="SHI77624.1"/>
    <property type="molecule type" value="Genomic_DNA"/>
</dbReference>
<dbReference type="PRINTS" id="PR00996">
    <property type="entry name" value="CHERMTFRASE"/>
</dbReference>
<feature type="binding site" evidence="6">
    <location>
        <position position="76"/>
    </location>
    <ligand>
        <name>S-adenosyl-L-methionine</name>
        <dbReference type="ChEBI" id="CHEBI:59789"/>
    </ligand>
</feature>
<dbReference type="SMART" id="SM00138">
    <property type="entry name" value="MeTrc"/>
    <property type="match status" value="1"/>
</dbReference>
<name>A0A1M6DWI8_9RHOB</name>
<gene>
    <name evidence="8" type="ORF">SAMN05444417_1644</name>
</gene>
<proteinExistence type="predicted"/>
<dbReference type="PROSITE" id="PS50123">
    <property type="entry name" value="CHER"/>
    <property type="match status" value="1"/>
</dbReference>
<dbReference type="EC" id="2.1.1.80" evidence="5"/>
<feature type="domain" description="CheR-type methyltransferase" evidence="7">
    <location>
        <begin position="12"/>
        <end position="281"/>
    </location>
</feature>
<protein>
    <recommendedName>
        <fullName evidence="5">Chemotaxis protein methyltransferase</fullName>
        <ecNumber evidence="5">2.1.1.80</ecNumber>
    </recommendedName>
</protein>
<evidence type="ECO:0000313" key="8">
    <source>
        <dbReference type="EMBL" id="SHI77624.1"/>
    </source>
</evidence>
<dbReference type="GO" id="GO:0008983">
    <property type="term" value="F:protein-glutamate O-methyltransferase activity"/>
    <property type="evidence" value="ECO:0007669"/>
    <property type="project" value="UniProtKB-EC"/>
</dbReference>
<evidence type="ECO:0000313" key="9">
    <source>
        <dbReference type="Proteomes" id="UP000184292"/>
    </source>
</evidence>
<dbReference type="GO" id="GO:0032259">
    <property type="term" value="P:methylation"/>
    <property type="evidence" value="ECO:0007669"/>
    <property type="project" value="UniProtKB-KW"/>
</dbReference>
<dbReference type="PANTHER" id="PTHR24422">
    <property type="entry name" value="CHEMOTAXIS PROTEIN METHYLTRANSFERASE"/>
    <property type="match status" value="1"/>
</dbReference>
<dbReference type="STRING" id="1447782.SAMN05444417_1644"/>
<dbReference type="Gene3D" id="1.10.155.10">
    <property type="entry name" value="Chemotaxis receptor methyltransferase CheR, N-terminal domain"/>
    <property type="match status" value="1"/>
</dbReference>
<evidence type="ECO:0000256" key="2">
    <source>
        <dbReference type="ARBA" id="ARBA00022603"/>
    </source>
</evidence>
<evidence type="ECO:0000259" key="7">
    <source>
        <dbReference type="PROSITE" id="PS50123"/>
    </source>
</evidence>
<comment type="catalytic activity">
    <reaction evidence="1 5">
        <text>L-glutamyl-[protein] + S-adenosyl-L-methionine = [protein]-L-glutamate 5-O-methyl ester + S-adenosyl-L-homocysteine</text>
        <dbReference type="Rhea" id="RHEA:24452"/>
        <dbReference type="Rhea" id="RHEA-COMP:10208"/>
        <dbReference type="Rhea" id="RHEA-COMP:10311"/>
        <dbReference type="ChEBI" id="CHEBI:29973"/>
        <dbReference type="ChEBI" id="CHEBI:57856"/>
        <dbReference type="ChEBI" id="CHEBI:59789"/>
        <dbReference type="ChEBI" id="CHEBI:82795"/>
        <dbReference type="EC" id="2.1.1.80"/>
    </reaction>
</comment>
<dbReference type="InterPro" id="IPR026024">
    <property type="entry name" value="Chemotaxis_MeTrfase_CheR"/>
</dbReference>
<dbReference type="SUPFAM" id="SSF53335">
    <property type="entry name" value="S-adenosyl-L-methionine-dependent methyltransferases"/>
    <property type="match status" value="1"/>
</dbReference>
<dbReference type="SUPFAM" id="SSF47757">
    <property type="entry name" value="Chemotaxis receptor methyltransferase CheR, N-terminal domain"/>
    <property type="match status" value="1"/>
</dbReference>